<proteinExistence type="predicted"/>
<gene>
    <name evidence="1" type="ORF">SP6_43_00910</name>
</gene>
<comment type="caution">
    <text evidence="1">The sequence shown here is derived from an EMBL/GenBank/DDBJ whole genome shotgun (WGS) entry which is preliminary data.</text>
</comment>
<reference evidence="1 2" key="1">
    <citation type="submission" date="2014-08" db="EMBL/GenBank/DDBJ databases">
        <title>Whole genome shotgun sequence of Sphingomonas paucimobilis NBRC 13935.</title>
        <authorList>
            <person name="Hosoyama A."/>
            <person name="Hashimoto M."/>
            <person name="Hosoyama Y."/>
            <person name="Noguchi M."/>
            <person name="Uohara A."/>
            <person name="Ohji S."/>
            <person name="Katano-Makiyama Y."/>
            <person name="Ichikawa N."/>
            <person name="Kimura A."/>
            <person name="Yamazoe A."/>
            <person name="Fujita N."/>
        </authorList>
    </citation>
    <scope>NUCLEOTIDE SEQUENCE [LARGE SCALE GENOMIC DNA]</scope>
    <source>
        <strain evidence="1 2">NBRC 13935</strain>
    </source>
</reference>
<protein>
    <submittedName>
        <fullName evidence="1">DNA, contig: SP643</fullName>
    </submittedName>
</protein>
<name>A0A0C9NE96_SPHPI</name>
<keyword evidence="2" id="KW-1185">Reference proteome</keyword>
<dbReference type="AlphaFoldDB" id="A0A0C9NE96"/>
<organism evidence="1 2">
    <name type="scientific">Sphingomonas paucimobilis NBRC 13935</name>
    <dbReference type="NCBI Taxonomy" id="1219050"/>
    <lineage>
        <taxon>Bacteria</taxon>
        <taxon>Pseudomonadati</taxon>
        <taxon>Pseudomonadota</taxon>
        <taxon>Alphaproteobacteria</taxon>
        <taxon>Sphingomonadales</taxon>
        <taxon>Sphingomonadaceae</taxon>
        <taxon>Sphingomonas</taxon>
    </lineage>
</organism>
<dbReference type="Proteomes" id="UP000032025">
    <property type="component" value="Unassembled WGS sequence"/>
</dbReference>
<evidence type="ECO:0000313" key="1">
    <source>
        <dbReference type="EMBL" id="GAN14592.1"/>
    </source>
</evidence>
<dbReference type="GeneID" id="78525572"/>
<accession>A0A0C9NE96</accession>
<dbReference type="EMBL" id="BBJS01000043">
    <property type="protein sequence ID" value="GAN14592.1"/>
    <property type="molecule type" value="Genomic_DNA"/>
</dbReference>
<dbReference type="RefSeq" id="WP_042469249.1">
    <property type="nucleotide sequence ID" value="NZ_BBJS01000043.1"/>
</dbReference>
<sequence>MSITFRIATAADDEARPMAVIAARQLAAFRTFLRGEGERIGAVLLDPDAPEDAFLSYRFEARVCPLALASIARLFDYAADVITVVEEAQFRGRRVSVFRDEAAGTINLTVALTTDMALELDLASNNAFALLESLGLGAESVGETAIETIRERLASPAVRRHAAEQGVAHHIERLERLVAAAAPDESCRLEWA</sequence>
<evidence type="ECO:0000313" key="2">
    <source>
        <dbReference type="Proteomes" id="UP000032025"/>
    </source>
</evidence>